<dbReference type="Proteomes" id="UP001398556">
    <property type="component" value="Unassembled WGS sequence"/>
</dbReference>
<evidence type="ECO:0000313" key="3">
    <source>
        <dbReference type="EMBL" id="MEL1241377.1"/>
    </source>
</evidence>
<dbReference type="RefSeq" id="WP_341700595.1">
    <property type="nucleotide sequence ID" value="NZ_JBBYHU010000018.1"/>
</dbReference>
<sequence>MKYLLLLFTFPFYGQVLHHQMLSSQGTTKEITSKVIVSQTIGQQSIVGNSTNGAIVIQGFQQSLWSSYIAQNEKTTISAQTFPNPFKDVVNFQFSESLIGELSIYIFDVSGRLVHKEADKIDDSIFTINLSKIPRGEYLVQLNNKSFTYYTKIIKL</sequence>
<dbReference type="NCBIfam" id="TIGR04183">
    <property type="entry name" value="Por_Secre_tail"/>
    <property type="match status" value="1"/>
</dbReference>
<gene>
    <name evidence="3" type="ORF">AAEO59_09990</name>
</gene>
<protein>
    <submittedName>
        <fullName evidence="3">T9SS type A sorting domain-containing protein</fullName>
    </submittedName>
</protein>
<dbReference type="InterPro" id="IPR026444">
    <property type="entry name" value="Secre_tail"/>
</dbReference>
<reference evidence="3 4" key="1">
    <citation type="submission" date="2024-04" db="EMBL/GenBank/DDBJ databases">
        <title>Flavobacterium sp. DGU99 16S ribosomal RNA gene Genome sequencing and assembly.</title>
        <authorList>
            <person name="Park S."/>
        </authorList>
    </citation>
    <scope>NUCLEOTIDE SEQUENCE [LARGE SCALE GENOMIC DNA]</scope>
    <source>
        <strain evidence="3 4">DGU99</strain>
    </source>
</reference>
<name>A0ABU9HN67_9FLAO</name>
<proteinExistence type="predicted"/>
<evidence type="ECO:0000259" key="2">
    <source>
        <dbReference type="Pfam" id="PF18962"/>
    </source>
</evidence>
<feature type="domain" description="Secretion system C-terminal sorting" evidence="2">
    <location>
        <begin position="82"/>
        <end position="154"/>
    </location>
</feature>
<keyword evidence="4" id="KW-1185">Reference proteome</keyword>
<evidence type="ECO:0000313" key="4">
    <source>
        <dbReference type="Proteomes" id="UP001398556"/>
    </source>
</evidence>
<organism evidence="3 4">
    <name type="scientific">Flavobacterium flavipallidum</name>
    <dbReference type="NCBI Taxonomy" id="3139140"/>
    <lineage>
        <taxon>Bacteria</taxon>
        <taxon>Pseudomonadati</taxon>
        <taxon>Bacteroidota</taxon>
        <taxon>Flavobacteriia</taxon>
        <taxon>Flavobacteriales</taxon>
        <taxon>Flavobacteriaceae</taxon>
        <taxon>Flavobacterium</taxon>
    </lineage>
</organism>
<dbReference type="Pfam" id="PF18962">
    <property type="entry name" value="Por_Secre_tail"/>
    <property type="match status" value="1"/>
</dbReference>
<dbReference type="EMBL" id="JBBYHU010000018">
    <property type="protein sequence ID" value="MEL1241377.1"/>
    <property type="molecule type" value="Genomic_DNA"/>
</dbReference>
<keyword evidence="1" id="KW-0732">Signal</keyword>
<evidence type="ECO:0000256" key="1">
    <source>
        <dbReference type="ARBA" id="ARBA00022729"/>
    </source>
</evidence>
<accession>A0ABU9HN67</accession>
<comment type="caution">
    <text evidence="3">The sequence shown here is derived from an EMBL/GenBank/DDBJ whole genome shotgun (WGS) entry which is preliminary data.</text>
</comment>